<dbReference type="AlphaFoldDB" id="A0A345YG52"/>
<dbReference type="RefSeq" id="WP_115417082.1">
    <property type="nucleotide sequence ID" value="NZ_CP031357.1"/>
</dbReference>
<proteinExistence type="predicted"/>
<dbReference type="Gene3D" id="3.40.50.720">
    <property type="entry name" value="NAD(P)-binding Rossmann-like Domain"/>
    <property type="match status" value="1"/>
</dbReference>
<organism evidence="1 2">
    <name type="scientific">Erythrobacter aureus</name>
    <dbReference type="NCBI Taxonomy" id="2182384"/>
    <lineage>
        <taxon>Bacteria</taxon>
        <taxon>Pseudomonadati</taxon>
        <taxon>Pseudomonadota</taxon>
        <taxon>Alphaproteobacteria</taxon>
        <taxon>Sphingomonadales</taxon>
        <taxon>Erythrobacteraceae</taxon>
        <taxon>Erythrobacter/Porphyrobacter group</taxon>
        <taxon>Erythrobacter</taxon>
    </lineage>
</organism>
<evidence type="ECO:0000313" key="2">
    <source>
        <dbReference type="Proteomes" id="UP000254508"/>
    </source>
</evidence>
<protein>
    <submittedName>
        <fullName evidence="1">Reductase</fullName>
    </submittedName>
</protein>
<gene>
    <name evidence="1" type="ORF">DVR09_11715</name>
</gene>
<accession>A0A345YG52</accession>
<reference evidence="2" key="1">
    <citation type="submission" date="2018-07" db="EMBL/GenBank/DDBJ databases">
        <title>Genome sequence of Erythrobacter strain YH-07, an antagonistic bacterium isolated from Yellow Sea.</title>
        <authorList>
            <person name="Tang T."/>
            <person name="Liu Q."/>
            <person name="Sun X."/>
        </authorList>
    </citation>
    <scope>NUCLEOTIDE SEQUENCE [LARGE SCALE GENOMIC DNA]</scope>
    <source>
        <strain evidence="2">YH-07</strain>
    </source>
</reference>
<dbReference type="EMBL" id="CP031357">
    <property type="protein sequence ID" value="AXK42904.1"/>
    <property type="molecule type" value="Genomic_DNA"/>
</dbReference>
<name>A0A345YG52_9SPHN</name>
<evidence type="ECO:0000313" key="1">
    <source>
        <dbReference type="EMBL" id="AXK42904.1"/>
    </source>
</evidence>
<sequence length="328" mass="35797">MARSVAIIGAGQIGHAAWQCLGDTAHVVTVHARSRPDWLSGFADHFLPYALNEQATPEAEVVFDTIAFDAADIERYDPDRIGRLVVVSSASVYCDAAGRTLDEAAQNGFPELEGPITEAQPTVSAGPETYSTRKIRMEECALELFGDRATILRPCAIYGSHSRHPREWWFVKRMLDGRRRIPLACSGNSKFQTTSSGLIGDFVSSAIERELGGIYNIADGSSPSVLEIGKAISRIVGADVEFEPMEGYPDKFVGRTPWSVPRPFVVNGRKAMKDGELAAIGYEVAAEEAVTWLRDLAPADWRTTFPQLAAYPWELFDCAAEDALLGAV</sequence>
<keyword evidence="2" id="KW-1185">Reference proteome</keyword>
<dbReference type="OrthoDB" id="7941246at2"/>
<dbReference type="InterPro" id="IPR036291">
    <property type="entry name" value="NAD(P)-bd_dom_sf"/>
</dbReference>
<dbReference type="SUPFAM" id="SSF51735">
    <property type="entry name" value="NAD(P)-binding Rossmann-fold domains"/>
    <property type="match status" value="1"/>
</dbReference>
<dbReference type="KEGG" id="err:DVR09_11715"/>
<dbReference type="Proteomes" id="UP000254508">
    <property type="component" value="Chromosome"/>
</dbReference>